<dbReference type="GO" id="GO:0008270">
    <property type="term" value="F:zinc ion binding"/>
    <property type="evidence" value="ECO:0007669"/>
    <property type="project" value="UniProtKB-KW"/>
</dbReference>
<dbReference type="Pfam" id="PF04500">
    <property type="entry name" value="FLYWCH"/>
    <property type="match status" value="1"/>
</dbReference>
<keyword evidence="2" id="KW-0863">Zinc-finger</keyword>
<sequence>MADNLHLVSNERDNYNLIHEGRVYNLKRTNMEDKQWVCRRVKKGCRVSIHANLDVDAVLHSNSHADDCTPDKDILYKMEKKTFLKRRAAEELKTIPQIYHEEASSASADLETAGQFPTYKVLKLRCTENGSKAARSEKPNKENAFQRPIDWYNKGYAFSKIINKSREAKNHPISHPLLTVDNRCFQCKWSIKLKRSCSRLAG</sequence>
<proteinExistence type="predicted"/>
<evidence type="ECO:0000259" key="4">
    <source>
        <dbReference type="Pfam" id="PF04500"/>
    </source>
</evidence>
<accession>A0A0V1AWP4</accession>
<protein>
    <recommendedName>
        <fullName evidence="4">FLYWCH-type domain-containing protein</fullName>
    </recommendedName>
</protein>
<dbReference type="AlphaFoldDB" id="A0A0V1AWP4"/>
<evidence type="ECO:0000313" key="5">
    <source>
        <dbReference type="EMBL" id="KRY29173.1"/>
    </source>
</evidence>
<keyword evidence="1" id="KW-0479">Metal-binding</keyword>
<feature type="domain" description="FLYWCH-type" evidence="4">
    <location>
        <begin position="8"/>
        <end position="64"/>
    </location>
</feature>
<dbReference type="Proteomes" id="UP000054776">
    <property type="component" value="Unassembled WGS sequence"/>
</dbReference>
<dbReference type="Gene3D" id="2.20.25.240">
    <property type="match status" value="1"/>
</dbReference>
<gene>
    <name evidence="5" type="ORF">T01_6015</name>
</gene>
<comment type="caution">
    <text evidence="5">The sequence shown here is derived from an EMBL/GenBank/DDBJ whole genome shotgun (WGS) entry which is preliminary data.</text>
</comment>
<dbReference type="OrthoDB" id="5917053at2759"/>
<organism evidence="5 6">
    <name type="scientific">Trichinella spiralis</name>
    <name type="common">Trichina worm</name>
    <dbReference type="NCBI Taxonomy" id="6334"/>
    <lineage>
        <taxon>Eukaryota</taxon>
        <taxon>Metazoa</taxon>
        <taxon>Ecdysozoa</taxon>
        <taxon>Nematoda</taxon>
        <taxon>Enoplea</taxon>
        <taxon>Dorylaimia</taxon>
        <taxon>Trichinellida</taxon>
        <taxon>Trichinellidae</taxon>
        <taxon>Trichinella</taxon>
    </lineage>
</organism>
<name>A0A0V1AWP4_TRISP</name>
<evidence type="ECO:0000256" key="3">
    <source>
        <dbReference type="ARBA" id="ARBA00022833"/>
    </source>
</evidence>
<keyword evidence="6" id="KW-1185">Reference proteome</keyword>
<evidence type="ECO:0000256" key="1">
    <source>
        <dbReference type="ARBA" id="ARBA00022723"/>
    </source>
</evidence>
<dbReference type="EMBL" id="JYDH01000178">
    <property type="protein sequence ID" value="KRY29173.1"/>
    <property type="molecule type" value="Genomic_DNA"/>
</dbReference>
<evidence type="ECO:0000313" key="6">
    <source>
        <dbReference type="Proteomes" id="UP000054776"/>
    </source>
</evidence>
<dbReference type="InParanoid" id="A0A0V1AWP4"/>
<evidence type="ECO:0000256" key="2">
    <source>
        <dbReference type="ARBA" id="ARBA00022771"/>
    </source>
</evidence>
<reference evidence="5 6" key="1">
    <citation type="submission" date="2015-01" db="EMBL/GenBank/DDBJ databases">
        <title>Evolution of Trichinella species and genotypes.</title>
        <authorList>
            <person name="Korhonen P.K."/>
            <person name="Edoardo P."/>
            <person name="Giuseppe L.R."/>
            <person name="Gasser R.B."/>
        </authorList>
    </citation>
    <scope>NUCLEOTIDE SEQUENCE [LARGE SCALE GENOMIC DNA]</scope>
    <source>
        <strain evidence="5">ISS3</strain>
    </source>
</reference>
<keyword evidence="3" id="KW-0862">Zinc</keyword>
<dbReference type="InterPro" id="IPR007588">
    <property type="entry name" value="Znf_FLYWCH"/>
</dbReference>